<proteinExistence type="predicted"/>
<sequence length="275" mass="30087">MTGPLKLVVMSDLHLVPEGEVSNTLDTAARLRAAVDSVNTHHADADLCILAGDLADLGEADAYRRLQCIVAPLTVATHLMLGNHDDRPTFLKVMGEDHADENGHVQKVIDIKGHRVILLDSSEPGLVEGKMCPARLDWLAARLDEALDRPVIVILHHHVLPLSMPVDSIILRDGPALVDVLRRHPDIRQVIAGHVHITTTGVWKGLPFTTLAGGHYNVSVNLPGHADTQDRLEGPGQYAVILAEDDACVVHFENFLDRHPVIAPENFGRLRAPRR</sequence>
<organism evidence="1 2">
    <name type="scientific">Lutimaribacter degradans</name>
    <dbReference type="NCBI Taxonomy" id="2945989"/>
    <lineage>
        <taxon>Bacteria</taxon>
        <taxon>Pseudomonadati</taxon>
        <taxon>Pseudomonadota</taxon>
        <taxon>Alphaproteobacteria</taxon>
        <taxon>Rhodobacterales</taxon>
        <taxon>Roseobacteraceae</taxon>
        <taxon>Lutimaribacter</taxon>
    </lineage>
</organism>
<protein>
    <submittedName>
        <fullName evidence="1">Phosphodiesterase</fullName>
    </submittedName>
</protein>
<accession>A0ACC5ZXL7</accession>
<comment type="caution">
    <text evidence="1">The sequence shown here is derived from an EMBL/GenBank/DDBJ whole genome shotgun (WGS) entry which is preliminary data.</text>
</comment>
<name>A0ACC5ZXL7_9RHOB</name>
<gene>
    <name evidence="1" type="ORF">M8744_09080</name>
</gene>
<dbReference type="EMBL" id="JAMQGO010000004">
    <property type="protein sequence ID" value="MCM2562299.1"/>
    <property type="molecule type" value="Genomic_DNA"/>
</dbReference>
<evidence type="ECO:0000313" key="1">
    <source>
        <dbReference type="EMBL" id="MCM2562299.1"/>
    </source>
</evidence>
<reference evidence="1" key="1">
    <citation type="submission" date="2022-06" db="EMBL/GenBank/DDBJ databases">
        <title>Lutimaribacter sp. EGI FJ00013, a novel bacterium isolated from a salt lake sediment enrichment.</title>
        <authorList>
            <person name="Gao L."/>
            <person name="Fang B.-Z."/>
            <person name="Li W.-J."/>
        </authorList>
    </citation>
    <scope>NUCLEOTIDE SEQUENCE</scope>
    <source>
        <strain evidence="1">EGI FJ00013</strain>
    </source>
</reference>
<evidence type="ECO:0000313" key="2">
    <source>
        <dbReference type="Proteomes" id="UP001203036"/>
    </source>
</evidence>
<keyword evidence="2" id="KW-1185">Reference proteome</keyword>
<dbReference type="Proteomes" id="UP001203036">
    <property type="component" value="Unassembled WGS sequence"/>
</dbReference>